<organism evidence="1 2">
    <name type="scientific">Scopulibacillus daqui</name>
    <dbReference type="NCBI Taxonomy" id="1469162"/>
    <lineage>
        <taxon>Bacteria</taxon>
        <taxon>Bacillati</taxon>
        <taxon>Bacillota</taxon>
        <taxon>Bacilli</taxon>
        <taxon>Bacillales</taxon>
        <taxon>Sporolactobacillaceae</taxon>
        <taxon>Scopulibacillus</taxon>
    </lineage>
</organism>
<protein>
    <recommendedName>
        <fullName evidence="3">Ankyrin repeat protein</fullName>
    </recommendedName>
</protein>
<dbReference type="RefSeq" id="WP_205004646.1">
    <property type="nucleotide sequence ID" value="NZ_JAFBER010000029.1"/>
</dbReference>
<proteinExistence type="predicted"/>
<dbReference type="EMBL" id="JAFBER010000029">
    <property type="protein sequence ID" value="MBM7646766.1"/>
    <property type="molecule type" value="Genomic_DNA"/>
</dbReference>
<evidence type="ECO:0000313" key="2">
    <source>
        <dbReference type="Proteomes" id="UP000808914"/>
    </source>
</evidence>
<dbReference type="Proteomes" id="UP000808914">
    <property type="component" value="Unassembled WGS sequence"/>
</dbReference>
<gene>
    <name evidence="1" type="ORF">JOD45_003000</name>
</gene>
<reference evidence="1 2" key="1">
    <citation type="submission" date="2021-01" db="EMBL/GenBank/DDBJ databases">
        <title>Genomic Encyclopedia of Type Strains, Phase IV (KMG-IV): sequencing the most valuable type-strain genomes for metagenomic binning, comparative biology and taxonomic classification.</title>
        <authorList>
            <person name="Goeker M."/>
        </authorList>
    </citation>
    <scope>NUCLEOTIDE SEQUENCE [LARGE SCALE GENOMIC DNA]</scope>
    <source>
        <strain evidence="1 2">DSM 28236</strain>
    </source>
</reference>
<evidence type="ECO:0000313" key="1">
    <source>
        <dbReference type="EMBL" id="MBM7646766.1"/>
    </source>
</evidence>
<keyword evidence="2" id="KW-1185">Reference proteome</keyword>
<sequence>MHSASIIKQIESIYGIKILCDPHQKTIFKAYDVYLKKEVLLSLECLIDKDLEDPIYLLWYIENNAVDSIKILLDKNRLQRVECVKQLYV</sequence>
<name>A0ABS2Q3I3_9BACL</name>
<evidence type="ECO:0008006" key="3">
    <source>
        <dbReference type="Google" id="ProtNLM"/>
    </source>
</evidence>
<comment type="caution">
    <text evidence="1">The sequence shown here is derived from an EMBL/GenBank/DDBJ whole genome shotgun (WGS) entry which is preliminary data.</text>
</comment>
<accession>A0ABS2Q3I3</accession>